<evidence type="ECO:0000313" key="2">
    <source>
        <dbReference type="EMBL" id="KAE8385313.1"/>
    </source>
</evidence>
<reference evidence="2" key="1">
    <citation type="submission" date="2019-04" db="EMBL/GenBank/DDBJ databases">
        <title>Friends and foes A comparative genomics studyof 23 Aspergillus species from section Flavi.</title>
        <authorList>
            <consortium name="DOE Joint Genome Institute"/>
            <person name="Kjaerbolling I."/>
            <person name="Vesth T."/>
            <person name="Frisvad J.C."/>
            <person name="Nybo J.L."/>
            <person name="Theobald S."/>
            <person name="Kildgaard S."/>
            <person name="Isbrandt T."/>
            <person name="Kuo A."/>
            <person name="Sato A."/>
            <person name="Lyhne E.K."/>
            <person name="Kogle M.E."/>
            <person name="Wiebenga A."/>
            <person name="Kun R.S."/>
            <person name="Lubbers R.J."/>
            <person name="Makela M.R."/>
            <person name="Barry K."/>
            <person name="Chovatia M."/>
            <person name="Clum A."/>
            <person name="Daum C."/>
            <person name="Haridas S."/>
            <person name="He G."/>
            <person name="LaButti K."/>
            <person name="Lipzen A."/>
            <person name="Mondo S."/>
            <person name="Riley R."/>
            <person name="Salamov A."/>
            <person name="Simmons B.A."/>
            <person name="Magnuson J.K."/>
            <person name="Henrissat B."/>
            <person name="Mortensen U.H."/>
            <person name="Larsen T.O."/>
            <person name="Devries R.P."/>
            <person name="Grigoriev I.V."/>
            <person name="Machida M."/>
            <person name="Baker S.E."/>
            <person name="Andersen M.R."/>
        </authorList>
    </citation>
    <scope>NUCLEOTIDE SEQUENCE [LARGE SCALE GENOMIC DNA]</scope>
    <source>
        <strain evidence="2">IBT 14317</strain>
    </source>
</reference>
<keyword evidence="1" id="KW-0812">Transmembrane</keyword>
<protein>
    <submittedName>
        <fullName evidence="2">Uncharacterized protein</fullName>
    </submittedName>
</protein>
<dbReference type="Proteomes" id="UP000326877">
    <property type="component" value="Unassembled WGS sequence"/>
</dbReference>
<feature type="transmembrane region" description="Helical" evidence="1">
    <location>
        <begin position="46"/>
        <end position="68"/>
    </location>
</feature>
<dbReference type="EMBL" id="ML735338">
    <property type="protein sequence ID" value="KAE8385313.1"/>
    <property type="molecule type" value="Genomic_DNA"/>
</dbReference>
<name>A0A5N7BUI0_PETAA</name>
<keyword evidence="1" id="KW-0472">Membrane</keyword>
<gene>
    <name evidence="2" type="ORF">BDV23DRAFT_165104</name>
</gene>
<dbReference type="AlphaFoldDB" id="A0A5N7BUI0"/>
<proteinExistence type="predicted"/>
<sequence>MVELNCFAGTSFHQIRCGICCCKIRDLVATLAFPEFNVIGSTGPQFSGLLGFLFSLYFCFFPSGWLVCGRLRKLRRNITGFPLFPSLSVPLTAQRDTFPISH</sequence>
<accession>A0A5N7BUI0</accession>
<organism evidence="2">
    <name type="scientific">Petromyces alliaceus</name>
    <name type="common">Aspergillus alliaceus</name>
    <dbReference type="NCBI Taxonomy" id="209559"/>
    <lineage>
        <taxon>Eukaryota</taxon>
        <taxon>Fungi</taxon>
        <taxon>Dikarya</taxon>
        <taxon>Ascomycota</taxon>
        <taxon>Pezizomycotina</taxon>
        <taxon>Eurotiomycetes</taxon>
        <taxon>Eurotiomycetidae</taxon>
        <taxon>Eurotiales</taxon>
        <taxon>Aspergillaceae</taxon>
        <taxon>Aspergillus</taxon>
        <taxon>Aspergillus subgen. Circumdati</taxon>
    </lineage>
</organism>
<evidence type="ECO:0000256" key="1">
    <source>
        <dbReference type="SAM" id="Phobius"/>
    </source>
</evidence>
<keyword evidence="1" id="KW-1133">Transmembrane helix</keyword>